<reference evidence="1 2" key="1">
    <citation type="submission" date="2019-09" db="EMBL/GenBank/DDBJ databases">
        <title>Phylogeny of genus Pseudoclavibacter and closely related genus.</title>
        <authorList>
            <person name="Li Y."/>
        </authorList>
    </citation>
    <scope>NUCLEOTIDE SEQUENCE [LARGE SCALE GENOMIC DNA]</scope>
    <source>
        <strain evidence="1 2">EGI 60007</strain>
    </source>
</reference>
<dbReference type="AlphaFoldDB" id="A0A6H9WS93"/>
<sequence>MHTFPRPTAERLTVTRDPVEATCDACASTSIRAYRVLSEGGWWYVVKCQDCLHSLRRTPSPALGSYVPLGTTV</sequence>
<proteinExistence type="predicted"/>
<dbReference type="EMBL" id="WBJY01000001">
    <property type="protein sequence ID" value="KAB1649194.1"/>
    <property type="molecule type" value="Genomic_DNA"/>
</dbReference>
<evidence type="ECO:0000313" key="2">
    <source>
        <dbReference type="Proteomes" id="UP000431744"/>
    </source>
</evidence>
<organism evidence="1 2">
    <name type="scientific">Pseudoclavibacter endophyticus</name>
    <dbReference type="NCBI Taxonomy" id="1778590"/>
    <lineage>
        <taxon>Bacteria</taxon>
        <taxon>Bacillati</taxon>
        <taxon>Actinomycetota</taxon>
        <taxon>Actinomycetes</taxon>
        <taxon>Micrococcales</taxon>
        <taxon>Microbacteriaceae</taxon>
        <taxon>Pseudoclavibacter</taxon>
    </lineage>
</organism>
<gene>
    <name evidence="1" type="ORF">F8O04_02635</name>
</gene>
<dbReference type="OrthoDB" id="9011083at2"/>
<keyword evidence="2" id="KW-1185">Reference proteome</keyword>
<evidence type="ECO:0000313" key="1">
    <source>
        <dbReference type="EMBL" id="KAB1649194.1"/>
    </source>
</evidence>
<protein>
    <submittedName>
        <fullName evidence="1">Uncharacterized protein</fullName>
    </submittedName>
</protein>
<name>A0A6H9WS93_9MICO</name>
<dbReference type="Proteomes" id="UP000431744">
    <property type="component" value="Unassembled WGS sequence"/>
</dbReference>
<comment type="caution">
    <text evidence="1">The sequence shown here is derived from an EMBL/GenBank/DDBJ whole genome shotgun (WGS) entry which is preliminary data.</text>
</comment>
<dbReference type="RefSeq" id="WP_158027786.1">
    <property type="nucleotide sequence ID" value="NZ_BMHG01000001.1"/>
</dbReference>
<accession>A0A6H9WS93</accession>